<evidence type="ECO:0008006" key="4">
    <source>
        <dbReference type="Google" id="ProtNLM"/>
    </source>
</evidence>
<dbReference type="Proteomes" id="UP000007879">
    <property type="component" value="Unassembled WGS sequence"/>
</dbReference>
<name>A0A1X7V4Q5_AMPQE</name>
<dbReference type="STRING" id="400682.A0A1X7V4Q5"/>
<dbReference type="InterPro" id="IPR016024">
    <property type="entry name" value="ARM-type_fold"/>
</dbReference>
<dbReference type="PANTHER" id="PTHR15434:SF2">
    <property type="entry name" value="HEAT SHOCK FACTOR 2-BINDING PROTEIN"/>
    <property type="match status" value="1"/>
</dbReference>
<accession>A0A1X7V4Q5</accession>
<evidence type="ECO:0000313" key="2">
    <source>
        <dbReference type="EnsemblMetazoa" id="Aqu2.1.34799_001"/>
    </source>
</evidence>
<keyword evidence="3" id="KW-1185">Reference proteome</keyword>
<sequence>MQQVDEERVLLLKAVSLCKSLQDEVTVLMKDVKEFINEEDQAPLFVEPHLFKQYTIVRQCDLESIKSEVMKMKDFIPNILTPSLSILPQLTQTEKELVSLRQQADTLAVEKNNVEQKAEGYLVDYEQEKQENFELKCSLNEVKDQLQQQVNYCSSLGCVCGTMLWRTSQNEDCIQNLLSGSRVNDFLQLVSATLHSYLSTYNSDLPSESSQESQFVISLCGTVTNIAASAYGREYLSSCPEGQELLKNMCSVLATAPLSQGCAKIKSLILMLLYNISINQKGLTLLRSEPDLLRILMWLAKEDVCSTVSLYCLQLVQSLILEPLTPALMQQVMESVTPELLQEFASSKSEEFKQVACELMVDIQRLQ</sequence>
<dbReference type="AlphaFoldDB" id="A0A1X7V4Q5"/>
<protein>
    <recommendedName>
        <fullName evidence="4">Heat shock factor 2-binding protein</fullName>
    </recommendedName>
</protein>
<dbReference type="EnsemblMetazoa" id="Aqu2.1.34799_001">
    <property type="protein sequence ID" value="Aqu2.1.34799_001"/>
    <property type="gene ID" value="Aqu2.1.34799"/>
</dbReference>
<keyword evidence="1" id="KW-0175">Coiled coil</keyword>
<organism evidence="2">
    <name type="scientific">Amphimedon queenslandica</name>
    <name type="common">Sponge</name>
    <dbReference type="NCBI Taxonomy" id="400682"/>
    <lineage>
        <taxon>Eukaryota</taxon>
        <taxon>Metazoa</taxon>
        <taxon>Porifera</taxon>
        <taxon>Demospongiae</taxon>
        <taxon>Heteroscleromorpha</taxon>
        <taxon>Haplosclerida</taxon>
        <taxon>Niphatidae</taxon>
        <taxon>Amphimedon</taxon>
    </lineage>
</organism>
<feature type="coiled-coil region" evidence="1">
    <location>
        <begin position="90"/>
        <end position="145"/>
    </location>
</feature>
<dbReference type="InParanoid" id="A0A1X7V4Q5"/>
<evidence type="ECO:0000313" key="3">
    <source>
        <dbReference type="Proteomes" id="UP000007879"/>
    </source>
</evidence>
<gene>
    <name evidence="2" type="primary">100633590</name>
</gene>
<dbReference type="OrthoDB" id="10065854at2759"/>
<dbReference type="eggNOG" id="ENOG502QSZY">
    <property type="taxonomic scope" value="Eukaryota"/>
</dbReference>
<dbReference type="InterPro" id="IPR039584">
    <property type="entry name" value="HSF2BP"/>
</dbReference>
<evidence type="ECO:0000256" key="1">
    <source>
        <dbReference type="SAM" id="Coils"/>
    </source>
</evidence>
<proteinExistence type="predicted"/>
<dbReference type="PANTHER" id="PTHR15434">
    <property type="entry name" value="HEAT SHOCK FACTOR 2-BINDING PROTEIN"/>
    <property type="match status" value="1"/>
</dbReference>
<reference evidence="2" key="2">
    <citation type="submission" date="2017-05" db="UniProtKB">
        <authorList>
            <consortium name="EnsemblMetazoa"/>
        </authorList>
    </citation>
    <scope>IDENTIFICATION</scope>
</reference>
<dbReference type="KEGG" id="aqu:100633590"/>
<dbReference type="GO" id="GO:0005829">
    <property type="term" value="C:cytosol"/>
    <property type="evidence" value="ECO:0007669"/>
    <property type="project" value="TreeGrafter"/>
</dbReference>
<dbReference type="SUPFAM" id="SSF48371">
    <property type="entry name" value="ARM repeat"/>
    <property type="match status" value="1"/>
</dbReference>
<dbReference type="EnsemblMetazoa" id="XM_003385721.2">
    <property type="protein sequence ID" value="XP_003385769.1"/>
    <property type="gene ID" value="LOC100633590"/>
</dbReference>
<reference evidence="3" key="1">
    <citation type="journal article" date="2010" name="Nature">
        <title>The Amphimedon queenslandica genome and the evolution of animal complexity.</title>
        <authorList>
            <person name="Srivastava M."/>
            <person name="Simakov O."/>
            <person name="Chapman J."/>
            <person name="Fahey B."/>
            <person name="Gauthier M.E."/>
            <person name="Mitros T."/>
            <person name="Richards G.S."/>
            <person name="Conaco C."/>
            <person name="Dacre M."/>
            <person name="Hellsten U."/>
            <person name="Larroux C."/>
            <person name="Putnam N.H."/>
            <person name="Stanke M."/>
            <person name="Adamska M."/>
            <person name="Darling A."/>
            <person name="Degnan S.M."/>
            <person name="Oakley T.H."/>
            <person name="Plachetzki D.C."/>
            <person name="Zhai Y."/>
            <person name="Adamski M."/>
            <person name="Calcino A."/>
            <person name="Cummins S.F."/>
            <person name="Goodstein D.M."/>
            <person name="Harris C."/>
            <person name="Jackson D.J."/>
            <person name="Leys S.P."/>
            <person name="Shu S."/>
            <person name="Woodcroft B.J."/>
            <person name="Vervoort M."/>
            <person name="Kosik K.S."/>
            <person name="Manning G."/>
            <person name="Degnan B.M."/>
            <person name="Rokhsar D.S."/>
        </authorList>
    </citation>
    <scope>NUCLEOTIDE SEQUENCE [LARGE SCALE GENOMIC DNA]</scope>
</reference>